<dbReference type="InterPro" id="IPR029063">
    <property type="entry name" value="SAM-dependent_MTases_sf"/>
</dbReference>
<comment type="similarity">
    <text evidence="1">Belongs to the N(4)/N(6)-methyltransferase family. N(4) subfamily.</text>
</comment>
<evidence type="ECO:0000313" key="10">
    <source>
        <dbReference type="EMBL" id="RRD31062.1"/>
    </source>
</evidence>
<evidence type="ECO:0000256" key="4">
    <source>
        <dbReference type="ARBA" id="ARBA00022691"/>
    </source>
</evidence>
<dbReference type="GO" id="GO:0015667">
    <property type="term" value="F:site-specific DNA-methyltransferase (cytosine-N4-specific) activity"/>
    <property type="evidence" value="ECO:0007669"/>
    <property type="project" value="UniProtKB-EC"/>
</dbReference>
<dbReference type="EMBL" id="RQZA01000006">
    <property type="protein sequence ID" value="RRD31062.1"/>
    <property type="molecule type" value="Genomic_DNA"/>
</dbReference>
<dbReference type="CDD" id="cd02440">
    <property type="entry name" value="AdoMet_MTases"/>
    <property type="match status" value="1"/>
</dbReference>
<proteinExistence type="inferred from homology"/>
<gene>
    <name evidence="10" type="ORF">EII38_07225</name>
</gene>
<dbReference type="Pfam" id="PF01555">
    <property type="entry name" value="N6_N4_Mtase"/>
    <property type="match status" value="2"/>
</dbReference>
<dbReference type="RefSeq" id="WP_124777275.1">
    <property type="nucleotide sequence ID" value="NZ_RQZA01000006.1"/>
</dbReference>
<dbReference type="PROSITE" id="PS00093">
    <property type="entry name" value="N4_MTASE"/>
    <property type="match status" value="1"/>
</dbReference>
<keyword evidence="6" id="KW-0238">DNA-binding</keyword>
<organism evidence="10 11">
    <name type="scientific">Streptococcus minor</name>
    <dbReference type="NCBI Taxonomy" id="229549"/>
    <lineage>
        <taxon>Bacteria</taxon>
        <taxon>Bacillati</taxon>
        <taxon>Bacillota</taxon>
        <taxon>Bacilli</taxon>
        <taxon>Lactobacillales</taxon>
        <taxon>Streptococcaceae</taxon>
        <taxon>Streptococcus</taxon>
    </lineage>
</organism>
<accession>A0A3P1VA02</accession>
<dbReference type="PRINTS" id="PR00508">
    <property type="entry name" value="S21N4MTFRASE"/>
</dbReference>
<feature type="domain" description="DNA methylase N-4/N-6" evidence="9">
    <location>
        <begin position="15"/>
        <end position="96"/>
    </location>
</feature>
<dbReference type="Proteomes" id="UP000281771">
    <property type="component" value="Unassembled WGS sequence"/>
</dbReference>
<sequence>MPVNNNKRCNDLSGKEWLQNSFSIWRDLRKTKEEKDLGHPASFPVSLVEKLLLTFSKQNQIVLDPFNGVGTTMVGAINTNRKGIGIELSEEFYKVSLNRIDRNDNIKVFNGDSFELIKMLEDNTVDICITSPPYWDILNMHRSADKKEAMNYSDKDIDLGNEIDYDVFISKLGSLFGEVGRVLKSGSYCLVNVMDIRKKSNFYPLHMDLATELKQHGYIFDDLIIWDRQSDYNNMRPLGYPYKFRINKVHEYILIFVKE</sequence>
<evidence type="ECO:0000256" key="8">
    <source>
        <dbReference type="RuleBase" id="RU362026"/>
    </source>
</evidence>
<comment type="caution">
    <text evidence="10">The sequence shown here is derived from an EMBL/GenBank/DDBJ whole genome shotgun (WGS) entry which is preliminary data.</text>
</comment>
<evidence type="ECO:0000256" key="7">
    <source>
        <dbReference type="ARBA" id="ARBA00049120"/>
    </source>
</evidence>
<evidence type="ECO:0000256" key="5">
    <source>
        <dbReference type="ARBA" id="ARBA00022747"/>
    </source>
</evidence>
<evidence type="ECO:0000256" key="3">
    <source>
        <dbReference type="ARBA" id="ARBA00022679"/>
    </source>
</evidence>
<dbReference type="GO" id="GO:0008170">
    <property type="term" value="F:N-methyltransferase activity"/>
    <property type="evidence" value="ECO:0007669"/>
    <property type="project" value="InterPro"/>
</dbReference>
<feature type="domain" description="DNA methylase N-4/N-6" evidence="9">
    <location>
        <begin position="125"/>
        <end position="258"/>
    </location>
</feature>
<name>A0A3P1VA02_9STRE</name>
<dbReference type="InterPro" id="IPR002941">
    <property type="entry name" value="DNA_methylase_N4/N6"/>
</dbReference>
<dbReference type="AlphaFoldDB" id="A0A3P1VA02"/>
<comment type="catalytic activity">
    <reaction evidence="7">
        <text>a 2'-deoxycytidine in DNA + S-adenosyl-L-methionine = an N(4)-methyl-2'-deoxycytidine in DNA + S-adenosyl-L-homocysteine + H(+)</text>
        <dbReference type="Rhea" id="RHEA:16857"/>
        <dbReference type="Rhea" id="RHEA-COMP:11369"/>
        <dbReference type="Rhea" id="RHEA-COMP:13674"/>
        <dbReference type="ChEBI" id="CHEBI:15378"/>
        <dbReference type="ChEBI" id="CHEBI:57856"/>
        <dbReference type="ChEBI" id="CHEBI:59789"/>
        <dbReference type="ChEBI" id="CHEBI:85452"/>
        <dbReference type="ChEBI" id="CHEBI:137933"/>
        <dbReference type="EC" id="2.1.1.113"/>
    </reaction>
</comment>
<dbReference type="GO" id="GO:0003677">
    <property type="term" value="F:DNA binding"/>
    <property type="evidence" value="ECO:0007669"/>
    <property type="project" value="UniProtKB-KW"/>
</dbReference>
<evidence type="ECO:0000259" key="9">
    <source>
        <dbReference type="Pfam" id="PF01555"/>
    </source>
</evidence>
<dbReference type="Gene3D" id="3.40.50.150">
    <property type="entry name" value="Vaccinia Virus protein VP39"/>
    <property type="match status" value="2"/>
</dbReference>
<evidence type="ECO:0000313" key="11">
    <source>
        <dbReference type="Proteomes" id="UP000281771"/>
    </source>
</evidence>
<evidence type="ECO:0000256" key="1">
    <source>
        <dbReference type="ARBA" id="ARBA00010203"/>
    </source>
</evidence>
<protein>
    <recommendedName>
        <fullName evidence="8">Methyltransferase</fullName>
        <ecNumber evidence="8">2.1.1.-</ecNumber>
    </recommendedName>
</protein>
<dbReference type="EC" id="2.1.1.-" evidence="8"/>
<evidence type="ECO:0000256" key="2">
    <source>
        <dbReference type="ARBA" id="ARBA00022603"/>
    </source>
</evidence>
<keyword evidence="4" id="KW-0949">S-adenosyl-L-methionine</keyword>
<reference evidence="10 11" key="1">
    <citation type="submission" date="2018-11" db="EMBL/GenBank/DDBJ databases">
        <title>Genomes From Bacteria Associated with the Canine Oral Cavity: a Test Case for Automated Genome-Based Taxonomic Assignment.</title>
        <authorList>
            <person name="Coil D.A."/>
            <person name="Jospin G."/>
            <person name="Darling A.E."/>
            <person name="Wallis C."/>
            <person name="Davis I.J."/>
            <person name="Harris S."/>
            <person name="Eisen J.A."/>
            <person name="Holcombe L.J."/>
            <person name="O'Flynn C."/>
        </authorList>
    </citation>
    <scope>NUCLEOTIDE SEQUENCE [LARGE SCALE GENOMIC DNA]</scope>
    <source>
        <strain evidence="10 11">OH4621_COT-116</strain>
    </source>
</reference>
<dbReference type="GO" id="GO:0009307">
    <property type="term" value="P:DNA restriction-modification system"/>
    <property type="evidence" value="ECO:0007669"/>
    <property type="project" value="UniProtKB-KW"/>
</dbReference>
<dbReference type="InterPro" id="IPR017985">
    <property type="entry name" value="MeTrfase_CN4_CS"/>
</dbReference>
<keyword evidence="11" id="KW-1185">Reference proteome</keyword>
<keyword evidence="2 10" id="KW-0489">Methyltransferase</keyword>
<dbReference type="SUPFAM" id="SSF53335">
    <property type="entry name" value="S-adenosyl-L-methionine-dependent methyltransferases"/>
    <property type="match status" value="2"/>
</dbReference>
<dbReference type="InterPro" id="IPR001091">
    <property type="entry name" value="RM_Methyltransferase"/>
</dbReference>
<keyword evidence="3 10" id="KW-0808">Transferase</keyword>
<evidence type="ECO:0000256" key="6">
    <source>
        <dbReference type="ARBA" id="ARBA00023125"/>
    </source>
</evidence>
<keyword evidence="5" id="KW-0680">Restriction system</keyword>
<dbReference type="GO" id="GO:0032259">
    <property type="term" value="P:methylation"/>
    <property type="evidence" value="ECO:0007669"/>
    <property type="project" value="UniProtKB-KW"/>
</dbReference>